<dbReference type="GO" id="GO:0005737">
    <property type="term" value="C:cytoplasm"/>
    <property type="evidence" value="ECO:0007669"/>
    <property type="project" value="UniProtKB-SubCell"/>
</dbReference>
<dbReference type="PANTHER" id="PTHR13759:SF1">
    <property type="entry name" value="TWINFILIN"/>
    <property type="match status" value="1"/>
</dbReference>
<dbReference type="CDD" id="cd11285">
    <property type="entry name" value="ADF_Twf-N_like"/>
    <property type="match status" value="1"/>
</dbReference>
<comment type="subunit">
    <text evidence="4">Interacts with G-actin; ADP-actin form.</text>
</comment>
<dbReference type="GO" id="GO:0051015">
    <property type="term" value="F:actin filament binding"/>
    <property type="evidence" value="ECO:0007669"/>
    <property type="project" value="TreeGrafter"/>
</dbReference>
<dbReference type="PROSITE" id="PS51263">
    <property type="entry name" value="ADF_H"/>
    <property type="match status" value="1"/>
</dbReference>
<feature type="region of interest" description="Disordered" evidence="5">
    <location>
        <begin position="299"/>
        <end position="325"/>
    </location>
</feature>
<accession>A0A8J5Q4F7</accession>
<dbReference type="EMBL" id="JAGSYN010000219">
    <property type="protein sequence ID" value="KAG7661484.1"/>
    <property type="molecule type" value="Genomic_DNA"/>
</dbReference>
<evidence type="ECO:0000313" key="8">
    <source>
        <dbReference type="Proteomes" id="UP000694255"/>
    </source>
</evidence>
<dbReference type="InterPro" id="IPR028458">
    <property type="entry name" value="Twinfilin"/>
</dbReference>
<comment type="subcellular location">
    <subcellularLocation>
        <location evidence="1">Cytoplasm</location>
    </subcellularLocation>
</comment>
<evidence type="ECO:0000256" key="1">
    <source>
        <dbReference type="ARBA" id="ARBA00004496"/>
    </source>
</evidence>
<dbReference type="SMART" id="SM00102">
    <property type="entry name" value="ADF"/>
    <property type="match status" value="1"/>
</dbReference>
<dbReference type="PANTHER" id="PTHR13759">
    <property type="entry name" value="TWINFILIN"/>
    <property type="match status" value="1"/>
</dbReference>
<feature type="domain" description="ADF-H" evidence="6">
    <location>
        <begin position="1"/>
        <end position="140"/>
    </location>
</feature>
<protein>
    <submittedName>
        <fullName evidence="7">TWF1</fullName>
    </submittedName>
</protein>
<feature type="compositionally biased region" description="Low complexity" evidence="5">
    <location>
        <begin position="299"/>
        <end position="310"/>
    </location>
</feature>
<dbReference type="Pfam" id="PF00241">
    <property type="entry name" value="Cofilin_ADF"/>
    <property type="match status" value="1"/>
</dbReference>
<dbReference type="RefSeq" id="XP_049261717.1">
    <property type="nucleotide sequence ID" value="XM_049409088.1"/>
</dbReference>
<dbReference type="GO" id="GO:0005884">
    <property type="term" value="C:actin filament"/>
    <property type="evidence" value="ECO:0007669"/>
    <property type="project" value="TreeGrafter"/>
</dbReference>
<keyword evidence="3" id="KW-0009">Actin-binding</keyword>
<evidence type="ECO:0000259" key="6">
    <source>
        <dbReference type="PROSITE" id="PS51263"/>
    </source>
</evidence>
<name>A0A8J5Q4F7_9ASCO</name>
<sequence length="325" mass="35855">MSTQSGITTSQELLDVFKSLESQPLIIKISSDSTQLIPDSNFTSTTSQDLPATFQSINDYISSEYPQPSYIIIPDGGSNEECIFISFIPDIAPIKQKMLYASTKNTLLTSLGSYKFPKNKLFAWTDLDELTFDNYEKSIQDSTKSGPLSQDERLLNQLNTMQSLSIAGSQTSYLSVPKFFLNGRYVVLLLYLGDVDPELTKELEGLVSSGDSLKLIIFNIKNEVVTLTSSQTGVVLDSLITSGSPVRERMVYAASKVNLTSRIDNILKKDNLSINKNIEIGDLDELELSELEIESEVATPSSVSSATSATKQGLKFNKPKGPRRR</sequence>
<evidence type="ECO:0000256" key="3">
    <source>
        <dbReference type="ARBA" id="ARBA00023203"/>
    </source>
</evidence>
<dbReference type="GO" id="GO:0051016">
    <property type="term" value="P:barbed-end actin filament capping"/>
    <property type="evidence" value="ECO:0007669"/>
    <property type="project" value="TreeGrafter"/>
</dbReference>
<dbReference type="GO" id="GO:0030042">
    <property type="term" value="P:actin filament depolymerization"/>
    <property type="evidence" value="ECO:0007669"/>
    <property type="project" value="TreeGrafter"/>
</dbReference>
<dbReference type="OrthoDB" id="10006997at2759"/>
<keyword evidence="8" id="KW-1185">Reference proteome</keyword>
<evidence type="ECO:0000256" key="4">
    <source>
        <dbReference type="ARBA" id="ARBA00038532"/>
    </source>
</evidence>
<dbReference type="GO" id="GO:0003785">
    <property type="term" value="F:actin monomer binding"/>
    <property type="evidence" value="ECO:0007669"/>
    <property type="project" value="TreeGrafter"/>
</dbReference>
<keyword evidence="2" id="KW-0963">Cytoplasm</keyword>
<evidence type="ECO:0000256" key="5">
    <source>
        <dbReference type="SAM" id="MobiDB-lite"/>
    </source>
</evidence>
<comment type="caution">
    <text evidence="7">The sequence shown here is derived from an EMBL/GenBank/DDBJ whole genome shotgun (WGS) entry which is preliminary data.</text>
</comment>
<dbReference type="InterPro" id="IPR002108">
    <property type="entry name" value="ADF-H"/>
</dbReference>
<proteinExistence type="predicted"/>
<dbReference type="AlphaFoldDB" id="A0A8J5Q4F7"/>
<evidence type="ECO:0000313" key="7">
    <source>
        <dbReference type="EMBL" id="KAG7661484.1"/>
    </source>
</evidence>
<reference evidence="7 8" key="1">
    <citation type="journal article" date="2021" name="DNA Res.">
        <title>Genome analysis of Candida subhashii reveals its hybrid nature and dual mitochondrial genome conformations.</title>
        <authorList>
            <person name="Mixao V."/>
            <person name="Hegedusova E."/>
            <person name="Saus E."/>
            <person name="Pryszcz L.P."/>
            <person name="Cillingova A."/>
            <person name="Nosek J."/>
            <person name="Gabaldon T."/>
        </authorList>
    </citation>
    <scope>NUCLEOTIDE SEQUENCE [LARGE SCALE GENOMIC DNA]</scope>
    <source>
        <strain evidence="7 8">CBS 10753</strain>
    </source>
</reference>
<evidence type="ECO:0000256" key="2">
    <source>
        <dbReference type="ARBA" id="ARBA00022490"/>
    </source>
</evidence>
<dbReference type="GeneID" id="73471862"/>
<dbReference type="Proteomes" id="UP000694255">
    <property type="component" value="Unassembled WGS sequence"/>
</dbReference>
<gene>
    <name evidence="7" type="ORF">J8A68_005062</name>
</gene>
<organism evidence="7 8">
    <name type="scientific">[Candida] subhashii</name>
    <dbReference type="NCBI Taxonomy" id="561895"/>
    <lineage>
        <taxon>Eukaryota</taxon>
        <taxon>Fungi</taxon>
        <taxon>Dikarya</taxon>
        <taxon>Ascomycota</taxon>
        <taxon>Saccharomycotina</taxon>
        <taxon>Pichiomycetes</taxon>
        <taxon>Debaryomycetaceae</taxon>
        <taxon>Spathaspora</taxon>
    </lineage>
</organism>